<dbReference type="OrthoDB" id="7330654at2"/>
<dbReference type="InterPro" id="IPR028345">
    <property type="entry name" value="Antibiotic_NAT-like"/>
</dbReference>
<evidence type="ECO:0000256" key="4">
    <source>
        <dbReference type="RuleBase" id="RU365031"/>
    </source>
</evidence>
<proteinExistence type="inferred from homology"/>
<dbReference type="InterPro" id="IPR003679">
    <property type="entry name" value="Amioglycoside_AcTrfase"/>
</dbReference>
<organism evidence="5 6">
    <name type="scientific">Halalkalibacter hemicellulosilyticusJCM 9152</name>
    <dbReference type="NCBI Taxonomy" id="1236971"/>
    <lineage>
        <taxon>Bacteria</taxon>
        <taxon>Bacillati</taxon>
        <taxon>Bacillota</taxon>
        <taxon>Bacilli</taxon>
        <taxon>Bacillales</taxon>
        <taxon>Bacillaceae</taxon>
        <taxon>Halalkalibacter</taxon>
    </lineage>
</organism>
<comment type="caution">
    <text evidence="5">The sequence shown here is derived from an EMBL/GenBank/DDBJ whole genome shotgun (WGS) entry which is preliminary data.</text>
</comment>
<protein>
    <recommendedName>
        <fullName evidence="4">Aminoglycoside N(3)-acetyltransferase</fullName>
        <ecNumber evidence="4">2.3.1.-</ecNumber>
    </recommendedName>
</protein>
<accession>W4QDU6</accession>
<comment type="similarity">
    <text evidence="1 4">Belongs to the antibiotic N-acetyltransferase family.</text>
</comment>
<dbReference type="EC" id="2.3.1.-" evidence="4"/>
<dbReference type="PANTHER" id="PTHR11104:SF0">
    <property type="entry name" value="SPBETA PROPHAGE-DERIVED AMINOGLYCOSIDE N(3')-ACETYLTRANSFERASE-LIKE PROTEIN YOKD"/>
    <property type="match status" value="1"/>
</dbReference>
<evidence type="ECO:0000256" key="3">
    <source>
        <dbReference type="ARBA" id="ARBA00023315"/>
    </source>
</evidence>
<keyword evidence="3 4" id="KW-0012">Acyltransferase</keyword>
<sequence>MYNAITDTLHKLGLSNKPVCLHSSLRSFGWVEGGAKAIIKGFLDLGCTILVPTFSYDFSVVPPENLRPARNGCGDYSWCMNEESNDKIYTCETNQVDTDMGAIPKSILTMKGRKRGNHPLNSFASIGPLAKELISEQSPTNVYGPLKKLVELNGSVILMGVGLERLTLLHLAEEMAGRQLFRRWAKDTNGSTILVEVGGCSEGFHKLDQLVSGMTKNVTVDKSFWRIFNTKSILDVTQLAIKENPLITHCGNFDCERCNDAVQGGPILL</sequence>
<dbReference type="GO" id="GO:0046353">
    <property type="term" value="F:aminoglycoside 3-N-acetyltransferase activity"/>
    <property type="evidence" value="ECO:0007669"/>
    <property type="project" value="UniProtKB-EC"/>
</dbReference>
<dbReference type="AlphaFoldDB" id="W4QDU6"/>
<evidence type="ECO:0000256" key="2">
    <source>
        <dbReference type="ARBA" id="ARBA00022679"/>
    </source>
</evidence>
<evidence type="ECO:0000256" key="1">
    <source>
        <dbReference type="ARBA" id="ARBA00006383"/>
    </source>
</evidence>
<name>W4QDU6_9BACI</name>
<dbReference type="GO" id="GO:0046677">
    <property type="term" value="P:response to antibiotic"/>
    <property type="evidence" value="ECO:0007669"/>
    <property type="project" value="UniProtKB-KW"/>
</dbReference>
<keyword evidence="2 4" id="KW-0808">Transferase</keyword>
<dbReference type="EMBL" id="BAUU01000010">
    <property type="protein sequence ID" value="GAE30231.1"/>
    <property type="molecule type" value="Genomic_DNA"/>
</dbReference>
<dbReference type="Proteomes" id="UP000018895">
    <property type="component" value="Unassembled WGS sequence"/>
</dbReference>
<dbReference type="Pfam" id="PF02522">
    <property type="entry name" value="Antibiotic_NAT"/>
    <property type="match status" value="1"/>
</dbReference>
<evidence type="ECO:0000313" key="6">
    <source>
        <dbReference type="Proteomes" id="UP000018895"/>
    </source>
</evidence>
<dbReference type="RefSeq" id="WP_052015706.1">
    <property type="nucleotide sequence ID" value="NZ_BAUU01000010.1"/>
</dbReference>
<reference evidence="5" key="1">
    <citation type="journal article" date="2014" name="Genome Announc.">
        <title>Draft Genome Sequences of Three Alkaliphilic Bacillus Strains, Bacillus wakoensis JCM 9140T, Bacillus akibai JCM 9157T, and Bacillus hemicellulosilyticus JCM 9152T.</title>
        <authorList>
            <person name="Yuki M."/>
            <person name="Oshima K."/>
            <person name="Suda W."/>
            <person name="Oshida Y."/>
            <person name="Kitamura K."/>
            <person name="Iida T."/>
            <person name="Hattori M."/>
            <person name="Ohkuma M."/>
        </authorList>
    </citation>
    <scope>NUCLEOTIDE SEQUENCE [LARGE SCALE GENOMIC DNA]</scope>
    <source>
        <strain evidence="5">JCM 9152</strain>
    </source>
</reference>
<keyword evidence="4" id="KW-0046">Antibiotic resistance</keyword>
<dbReference type="SUPFAM" id="SSF110710">
    <property type="entry name" value="TTHA0583/YokD-like"/>
    <property type="match status" value="1"/>
</dbReference>
<evidence type="ECO:0000313" key="5">
    <source>
        <dbReference type="EMBL" id="GAE30231.1"/>
    </source>
</evidence>
<dbReference type="PANTHER" id="PTHR11104">
    <property type="entry name" value="AMINOGLYCOSIDE N3-ACETYLTRANSFERASE"/>
    <property type="match status" value="1"/>
</dbReference>
<dbReference type="STRING" id="1236971.JCM9152_1632"/>
<comment type="catalytic activity">
    <reaction evidence="4">
        <text>a 2-deoxystreptamine antibiotic + acetyl-CoA = an N(3)-acetyl-2-deoxystreptamine antibiotic + CoA + H(+)</text>
        <dbReference type="Rhea" id="RHEA:12665"/>
        <dbReference type="ChEBI" id="CHEBI:15378"/>
        <dbReference type="ChEBI" id="CHEBI:57287"/>
        <dbReference type="ChEBI" id="CHEBI:57288"/>
        <dbReference type="ChEBI" id="CHEBI:57921"/>
        <dbReference type="ChEBI" id="CHEBI:77452"/>
        <dbReference type="EC" id="2.3.1.81"/>
    </reaction>
</comment>
<keyword evidence="6" id="KW-1185">Reference proteome</keyword>
<gene>
    <name evidence="5" type="ORF">JCM9152_1632</name>
</gene>